<dbReference type="RefSeq" id="WP_045776100.1">
    <property type="nucleotide sequence ID" value="NZ_LAJY01000306.1"/>
</dbReference>
<comment type="caution">
    <text evidence="2">The sequence shown here is derived from an EMBL/GenBank/DDBJ whole genome shotgun (WGS) entry which is preliminary data.</text>
</comment>
<dbReference type="PATRIC" id="fig|552518.3.peg.2042"/>
<evidence type="ECO:0000259" key="1">
    <source>
        <dbReference type="Pfam" id="PF01863"/>
    </source>
</evidence>
<dbReference type="EMBL" id="LAJY01000306">
    <property type="protein sequence ID" value="KJV09313.1"/>
    <property type="molecule type" value="Genomic_DNA"/>
</dbReference>
<reference evidence="2" key="1">
    <citation type="submission" date="2015-03" db="EMBL/GenBank/DDBJ databases">
        <title>Draft genome sequence of Elstera litoralis.</title>
        <authorList>
            <person name="Rahalkar M.C."/>
            <person name="Dhakephalkar P.K."/>
            <person name="Pore S.D."/>
            <person name="Arora P."/>
            <person name="Kapse N.G."/>
            <person name="Pandit P.S."/>
        </authorList>
    </citation>
    <scope>NUCLEOTIDE SEQUENCE [LARGE SCALE GENOMIC DNA]</scope>
    <source>
        <strain evidence="2">Dia-1</strain>
    </source>
</reference>
<dbReference type="OrthoDB" id="9795402at2"/>
<name>A0A0F3IRY9_9PROT</name>
<dbReference type="AlphaFoldDB" id="A0A0F3IRY9"/>
<dbReference type="Proteomes" id="UP000033774">
    <property type="component" value="Unassembled WGS sequence"/>
</dbReference>
<organism evidence="2 3">
    <name type="scientific">Elstera litoralis</name>
    <dbReference type="NCBI Taxonomy" id="552518"/>
    <lineage>
        <taxon>Bacteria</taxon>
        <taxon>Pseudomonadati</taxon>
        <taxon>Pseudomonadota</taxon>
        <taxon>Alphaproteobacteria</taxon>
        <taxon>Rhodospirillales</taxon>
        <taxon>Rhodospirillaceae</taxon>
        <taxon>Elstera</taxon>
    </lineage>
</organism>
<dbReference type="InterPro" id="IPR002725">
    <property type="entry name" value="YgjP-like_metallopeptidase"/>
</dbReference>
<dbReference type="Pfam" id="PF01863">
    <property type="entry name" value="YgjP-like"/>
    <property type="match status" value="1"/>
</dbReference>
<dbReference type="InterPro" id="IPR053136">
    <property type="entry name" value="UTP_pyrophosphatase-like"/>
</dbReference>
<dbReference type="PANTHER" id="PTHR30399">
    <property type="entry name" value="UNCHARACTERIZED PROTEIN YGJP"/>
    <property type="match status" value="1"/>
</dbReference>
<gene>
    <name evidence="2" type="ORF">VZ95_12260</name>
</gene>
<evidence type="ECO:0000313" key="2">
    <source>
        <dbReference type="EMBL" id="KJV09313.1"/>
    </source>
</evidence>
<protein>
    <recommendedName>
        <fullName evidence="1">YgjP-like metallopeptidase domain-containing protein</fullName>
    </recommendedName>
</protein>
<dbReference type="CDD" id="cd07344">
    <property type="entry name" value="M48_yhfN_like"/>
    <property type="match status" value="1"/>
</dbReference>
<dbReference type="Gene3D" id="3.30.2010.10">
    <property type="entry name" value="Metalloproteases ('zincins'), catalytic domain"/>
    <property type="match status" value="1"/>
</dbReference>
<dbReference type="PANTHER" id="PTHR30399:SF1">
    <property type="entry name" value="UTP PYROPHOSPHATASE"/>
    <property type="match status" value="1"/>
</dbReference>
<sequence>MRAPQKITLSTVDIEVGGQARRVTLRHNPRARRLSLRFEAVDQGFTLTLPPRFPLPRALEFLDAHRGWMQTCLARPAARQAAERVAFVPGAAIPFRGTSCLIRHDPQGLRQPRHDDGAIWVGGPIERVPPRIAAWLHGEAAKHLTQAAEAYAFQLGKSVTSVTVRDTRSRWGSCTARGSLNFSWRLILAPPTVLDYVAAHEAAHLVELNHSPRFWALVARLHPDPDTARHWLKTYGTGLHRYG</sequence>
<feature type="domain" description="YgjP-like metallopeptidase" evidence="1">
    <location>
        <begin position="34"/>
        <end position="234"/>
    </location>
</feature>
<keyword evidence="3" id="KW-1185">Reference proteome</keyword>
<accession>A0A0F3IRY9</accession>
<evidence type="ECO:0000313" key="3">
    <source>
        <dbReference type="Proteomes" id="UP000033774"/>
    </source>
</evidence>
<proteinExistence type="predicted"/>